<feature type="domain" description="EGF-like" evidence="19">
    <location>
        <begin position="77"/>
        <end position="114"/>
    </location>
</feature>
<evidence type="ECO:0000256" key="8">
    <source>
        <dbReference type="ARBA" id="ARBA00022976"/>
    </source>
</evidence>
<dbReference type="InterPro" id="IPR035993">
    <property type="entry name" value="Notch-like_dom_sf"/>
</dbReference>
<feature type="domain" description="EGF-like" evidence="19">
    <location>
        <begin position="284"/>
        <end position="325"/>
    </location>
</feature>
<feature type="disulfide bond" evidence="18">
    <location>
        <begin position="236"/>
        <end position="245"/>
    </location>
</feature>
<evidence type="ECO:0000256" key="16">
    <source>
        <dbReference type="ARBA" id="ARBA00023180"/>
    </source>
</evidence>
<dbReference type="PANTHER" id="PTHR24044">
    <property type="entry name" value="NOTCH LIGAND FAMILY MEMBER"/>
    <property type="match status" value="1"/>
</dbReference>
<feature type="disulfide bond" evidence="18">
    <location>
        <begin position="156"/>
        <end position="165"/>
    </location>
</feature>
<comment type="caution">
    <text evidence="18">Lacks conserved residue(s) required for the propagation of feature annotation.</text>
</comment>
<dbReference type="PROSITE" id="PS50258">
    <property type="entry name" value="LNR"/>
    <property type="match status" value="1"/>
</dbReference>
<evidence type="ECO:0000256" key="5">
    <source>
        <dbReference type="ARBA" id="ARBA00022729"/>
    </source>
</evidence>
<evidence type="ECO:0000256" key="13">
    <source>
        <dbReference type="ARBA" id="ARBA00023157"/>
    </source>
</evidence>
<evidence type="ECO:0000259" key="19">
    <source>
        <dbReference type="PROSITE" id="PS50026"/>
    </source>
</evidence>
<dbReference type="InterPro" id="IPR000800">
    <property type="entry name" value="Notch_dom"/>
</dbReference>
<organism evidence="21 22">
    <name type="scientific">Pristionchus mayeri</name>
    <dbReference type="NCBI Taxonomy" id="1317129"/>
    <lineage>
        <taxon>Eukaryota</taxon>
        <taxon>Metazoa</taxon>
        <taxon>Ecdysozoa</taxon>
        <taxon>Nematoda</taxon>
        <taxon>Chromadorea</taxon>
        <taxon>Rhabditida</taxon>
        <taxon>Rhabditina</taxon>
        <taxon>Diplogasteromorpha</taxon>
        <taxon>Diplogasteroidea</taxon>
        <taxon>Neodiplogasteridae</taxon>
        <taxon>Pristionchus</taxon>
    </lineage>
</organism>
<evidence type="ECO:0000313" key="22">
    <source>
        <dbReference type="Proteomes" id="UP001328107"/>
    </source>
</evidence>
<keyword evidence="8" id="KW-0914">Notch signaling pathway</keyword>
<evidence type="ECO:0000256" key="11">
    <source>
        <dbReference type="ARBA" id="ARBA00023043"/>
    </source>
</evidence>
<keyword evidence="11" id="KW-0040">ANK repeat</keyword>
<dbReference type="CDD" id="cd00054">
    <property type="entry name" value="EGF_CA"/>
    <property type="match status" value="2"/>
</dbReference>
<feature type="disulfide bond" evidence="18">
    <location>
        <begin position="174"/>
        <end position="184"/>
    </location>
</feature>
<accession>A0AAN5IA04</accession>
<gene>
    <name evidence="21" type="ORF">PMAYCL1PPCAC_28438</name>
</gene>
<keyword evidence="12" id="KW-0472">Membrane</keyword>
<evidence type="ECO:0000256" key="15">
    <source>
        <dbReference type="ARBA" id="ARBA00023163"/>
    </source>
</evidence>
<keyword evidence="4" id="KW-0812">Transmembrane</keyword>
<dbReference type="SMART" id="SM00004">
    <property type="entry name" value="NL"/>
    <property type="match status" value="1"/>
</dbReference>
<evidence type="ECO:0000256" key="18">
    <source>
        <dbReference type="PROSITE-ProRule" id="PRU00076"/>
    </source>
</evidence>
<feature type="domain" description="EGF-like" evidence="19">
    <location>
        <begin position="210"/>
        <end position="246"/>
    </location>
</feature>
<keyword evidence="17" id="KW-0539">Nucleus</keyword>
<evidence type="ECO:0000256" key="10">
    <source>
        <dbReference type="ARBA" id="ARBA00023015"/>
    </source>
</evidence>
<feature type="domain" description="LNR" evidence="20">
    <location>
        <begin position="343"/>
        <end position="384"/>
    </location>
</feature>
<dbReference type="SUPFAM" id="SSF90193">
    <property type="entry name" value="Notch domain"/>
    <property type="match status" value="1"/>
</dbReference>
<keyword evidence="14" id="KW-0010">Activator</keyword>
<dbReference type="PROSITE" id="PS50026">
    <property type="entry name" value="EGF_3"/>
    <property type="match status" value="6"/>
</dbReference>
<evidence type="ECO:0008006" key="23">
    <source>
        <dbReference type="Google" id="ProtNLM"/>
    </source>
</evidence>
<comment type="caution">
    <text evidence="21">The sequence shown here is derived from an EMBL/GenBank/DDBJ whole genome shotgun (WGS) entry which is preliminary data.</text>
</comment>
<dbReference type="InterPro" id="IPR000742">
    <property type="entry name" value="EGF"/>
</dbReference>
<feature type="disulfide bond" evidence="18">
    <location>
        <begin position="195"/>
        <end position="204"/>
    </location>
</feature>
<name>A0AAN5IA04_9BILA</name>
<dbReference type="GO" id="GO:0007219">
    <property type="term" value="P:Notch signaling pathway"/>
    <property type="evidence" value="ECO:0007669"/>
    <property type="project" value="UniProtKB-KW"/>
</dbReference>
<keyword evidence="5" id="KW-0732">Signal</keyword>
<evidence type="ECO:0000256" key="4">
    <source>
        <dbReference type="ARBA" id="ARBA00022692"/>
    </source>
</evidence>
<evidence type="ECO:0000256" key="6">
    <source>
        <dbReference type="ARBA" id="ARBA00022737"/>
    </source>
</evidence>
<evidence type="ECO:0000256" key="17">
    <source>
        <dbReference type="ARBA" id="ARBA00023242"/>
    </source>
</evidence>
<dbReference type="PROSITE" id="PS01186">
    <property type="entry name" value="EGF_2"/>
    <property type="match status" value="4"/>
</dbReference>
<keyword evidence="3 18" id="KW-0245">EGF-like domain</keyword>
<feature type="domain" description="EGF-like" evidence="19">
    <location>
        <begin position="170"/>
        <end position="205"/>
    </location>
</feature>
<keyword evidence="6" id="KW-0677">Repeat</keyword>
<dbReference type="Proteomes" id="UP001328107">
    <property type="component" value="Unassembled WGS sequence"/>
</dbReference>
<evidence type="ECO:0000259" key="20">
    <source>
        <dbReference type="PROSITE" id="PS50258"/>
    </source>
</evidence>
<reference evidence="22" key="1">
    <citation type="submission" date="2022-10" db="EMBL/GenBank/DDBJ databases">
        <title>Genome assembly of Pristionchus species.</title>
        <authorList>
            <person name="Yoshida K."/>
            <person name="Sommer R.J."/>
        </authorList>
    </citation>
    <scope>NUCLEOTIDE SEQUENCE [LARGE SCALE GENOMIC DNA]</scope>
    <source>
        <strain evidence="22">RS5460</strain>
    </source>
</reference>
<dbReference type="InterPro" id="IPR000152">
    <property type="entry name" value="EGF-type_Asp/Asn_hydroxyl_site"/>
</dbReference>
<feature type="disulfide bond" evidence="18">
    <location>
        <begin position="271"/>
        <end position="280"/>
    </location>
</feature>
<evidence type="ECO:0000256" key="2">
    <source>
        <dbReference type="ARBA" id="ARBA00004251"/>
    </source>
</evidence>
<dbReference type="SMART" id="SM00181">
    <property type="entry name" value="EGF"/>
    <property type="match status" value="6"/>
</dbReference>
<dbReference type="GO" id="GO:0005509">
    <property type="term" value="F:calcium ion binding"/>
    <property type="evidence" value="ECO:0007669"/>
    <property type="project" value="InterPro"/>
</dbReference>
<dbReference type="GO" id="GO:0005634">
    <property type="term" value="C:nucleus"/>
    <property type="evidence" value="ECO:0007669"/>
    <property type="project" value="UniProtKB-SubCell"/>
</dbReference>
<keyword evidence="10" id="KW-0805">Transcription regulation</keyword>
<feature type="disulfide bond" evidence="18">
    <location>
        <begin position="315"/>
        <end position="324"/>
    </location>
</feature>
<protein>
    <recommendedName>
        <fullName evidence="23">EGF domain-containing protein</fullName>
    </recommendedName>
</protein>
<dbReference type="GO" id="GO:0005112">
    <property type="term" value="F:Notch binding"/>
    <property type="evidence" value="ECO:0007669"/>
    <property type="project" value="TreeGrafter"/>
</dbReference>
<keyword evidence="9" id="KW-1133">Transmembrane helix</keyword>
<dbReference type="PROSITE" id="PS00022">
    <property type="entry name" value="EGF_1"/>
    <property type="match status" value="6"/>
</dbReference>
<keyword evidence="22" id="KW-1185">Reference proteome</keyword>
<dbReference type="GO" id="GO:0030154">
    <property type="term" value="P:cell differentiation"/>
    <property type="evidence" value="ECO:0007669"/>
    <property type="project" value="UniProtKB-KW"/>
</dbReference>
<dbReference type="GO" id="GO:0045597">
    <property type="term" value="P:positive regulation of cell differentiation"/>
    <property type="evidence" value="ECO:0007669"/>
    <property type="project" value="UniProtKB-ARBA"/>
</dbReference>
<dbReference type="EMBL" id="BTRK01000006">
    <property type="protein sequence ID" value="GMR58243.1"/>
    <property type="molecule type" value="Genomic_DNA"/>
</dbReference>
<feature type="domain" description="EGF-like" evidence="19">
    <location>
        <begin position="248"/>
        <end position="281"/>
    </location>
</feature>
<feature type="disulfide bond" evidence="18">
    <location>
        <begin position="104"/>
        <end position="113"/>
    </location>
</feature>
<dbReference type="GO" id="GO:0005886">
    <property type="term" value="C:plasma membrane"/>
    <property type="evidence" value="ECO:0007669"/>
    <property type="project" value="UniProtKB-SubCell"/>
</dbReference>
<evidence type="ECO:0000256" key="9">
    <source>
        <dbReference type="ARBA" id="ARBA00022989"/>
    </source>
</evidence>
<sequence>LSLTLSSFSAYPSSLREYPSPPLPSLSPLSESPFYELILCFSFRSAILPLLIHYHRMIWLLFLALPSIAQPESPDILFGRCSSESCDNGGECHQIEKLGYICQCKPDFYGFQCEHKRTEECIGAKNCPPSKDICGRDRPCANGYCKNTDSGFSCWCPVGYSGKRCEIGDPYQVCRPDRCNHGHCVIVNQEPKCVCHSGWMGDRCEEEDDVLTECVNSPCAPMSLCLNTSGTIECVCSTGRTGMRCEFELSLCNADRDCHNGGYCVHNSCVCREGFEGPTCDLKYGDPCADDSPHCEEHQICIANRSEILGFSCVCPPGFQGPYCDERIDKASETKDILDLSKCYLRKCAELSGNGVCDQECNHFTCGFDGGDCKEKEGRNCIFDDFEGSGEETEQICTKTNISLAVMVKPGTFVRKVDEFLSSVSQKLRTWARIRKTNGAMDVFEWNSKTRMRGGRVRFGSRTDARVEYRVKRENDDDSYNGVIVNIQIGLAECSSKCFRIVNGLAHSMSDREWREERWREMRYATVIPNREPKREKSRSPFS</sequence>
<dbReference type="FunFam" id="2.10.25.10:FF:000012">
    <property type="entry name" value="Delta-like protein"/>
    <property type="match status" value="1"/>
</dbReference>
<evidence type="ECO:0000256" key="3">
    <source>
        <dbReference type="ARBA" id="ARBA00022536"/>
    </source>
</evidence>
<dbReference type="Pfam" id="PF00066">
    <property type="entry name" value="Notch"/>
    <property type="match status" value="1"/>
</dbReference>
<feature type="non-terminal residue" evidence="21">
    <location>
        <position position="1"/>
    </location>
</feature>
<dbReference type="SMART" id="SM00179">
    <property type="entry name" value="EGF_CA"/>
    <property type="match status" value="3"/>
</dbReference>
<keyword evidence="15" id="KW-0804">Transcription</keyword>
<dbReference type="Gene3D" id="2.10.25.10">
    <property type="entry name" value="Laminin"/>
    <property type="match status" value="5"/>
</dbReference>
<evidence type="ECO:0000256" key="7">
    <source>
        <dbReference type="ARBA" id="ARBA00022782"/>
    </source>
</evidence>
<evidence type="ECO:0000313" key="21">
    <source>
        <dbReference type="EMBL" id="GMR58243.1"/>
    </source>
</evidence>
<comment type="subcellular location">
    <subcellularLocation>
        <location evidence="2">Cell membrane</location>
        <topology evidence="2">Single-pass type I membrane protein</topology>
    </subcellularLocation>
    <subcellularLocation>
        <location evidence="1">Nucleus</location>
    </subcellularLocation>
</comment>
<dbReference type="PANTHER" id="PTHR24044:SF511">
    <property type="entry name" value="EGF-LIKE DOMAIN-CONTAINING PROTEIN"/>
    <property type="match status" value="1"/>
</dbReference>
<keyword evidence="7" id="KW-0221">Differentiation</keyword>
<dbReference type="InterPro" id="IPR050906">
    <property type="entry name" value="Notch_signaling"/>
</dbReference>
<evidence type="ECO:0000256" key="12">
    <source>
        <dbReference type="ARBA" id="ARBA00023136"/>
    </source>
</evidence>
<dbReference type="InterPro" id="IPR001881">
    <property type="entry name" value="EGF-like_Ca-bd_dom"/>
</dbReference>
<feature type="domain" description="EGF-like" evidence="19">
    <location>
        <begin position="130"/>
        <end position="166"/>
    </location>
</feature>
<evidence type="ECO:0000256" key="14">
    <source>
        <dbReference type="ARBA" id="ARBA00023159"/>
    </source>
</evidence>
<dbReference type="AlphaFoldDB" id="A0AAN5IA04"/>
<dbReference type="Gene3D" id="4.10.470.20">
    <property type="match status" value="1"/>
</dbReference>
<dbReference type="SUPFAM" id="SSF57196">
    <property type="entry name" value="EGF/Laminin"/>
    <property type="match status" value="5"/>
</dbReference>
<evidence type="ECO:0000256" key="1">
    <source>
        <dbReference type="ARBA" id="ARBA00004123"/>
    </source>
</evidence>
<dbReference type="PROSITE" id="PS00010">
    <property type="entry name" value="ASX_HYDROXYL"/>
    <property type="match status" value="1"/>
</dbReference>
<proteinExistence type="predicted"/>
<keyword evidence="13 18" id="KW-1015">Disulfide bond</keyword>
<keyword evidence="16" id="KW-0325">Glycoprotein</keyword>